<sequence length="237" mass="26096">MRTREDFTRWLGKPPPGLEWLEVEGLLGDPDAWAVAAQGASAIPLDVVMSNPATEFSDLYRLVDVHMVRDVRVTMPATPGFMKALRLAAALQLPVRLLPGQPSAESLSELHAAADFYLHDSVVEAPVEFFHSFLAAAQGVISPTLWEILEQDPAIFVRLDIDARVRRSSDFVTTHLRQLVGQNAECATCHWQAQCAGYFKQPDPTYSCHGVKELFAYLQTAAEEIAHDLVSGVPVTS</sequence>
<accession>B4DBC7</accession>
<dbReference type="AlphaFoldDB" id="B4DBC7"/>
<evidence type="ECO:0008006" key="3">
    <source>
        <dbReference type="Google" id="ProtNLM"/>
    </source>
</evidence>
<keyword evidence="2" id="KW-1185">Reference proteome</keyword>
<organism evidence="1 2">
    <name type="scientific">Chthoniobacter flavus Ellin428</name>
    <dbReference type="NCBI Taxonomy" id="497964"/>
    <lineage>
        <taxon>Bacteria</taxon>
        <taxon>Pseudomonadati</taxon>
        <taxon>Verrucomicrobiota</taxon>
        <taxon>Spartobacteria</taxon>
        <taxon>Chthoniobacterales</taxon>
        <taxon>Chthoniobacteraceae</taxon>
        <taxon>Chthoniobacter</taxon>
    </lineage>
</organism>
<dbReference type="RefSeq" id="WP_006983536.1">
    <property type="nucleotide sequence ID" value="NZ_ABVL01000037.1"/>
</dbReference>
<protein>
    <recommendedName>
        <fullName evidence="3">Radical SAM domain protein</fullName>
    </recommendedName>
</protein>
<dbReference type="Proteomes" id="UP000005824">
    <property type="component" value="Unassembled WGS sequence"/>
</dbReference>
<name>B4DBC7_9BACT</name>
<comment type="caution">
    <text evidence="1">The sequence shown here is derived from an EMBL/GenBank/DDBJ whole genome shotgun (WGS) entry which is preliminary data.</text>
</comment>
<dbReference type="eggNOG" id="ENOG5032WTX">
    <property type="taxonomic scope" value="Bacteria"/>
</dbReference>
<dbReference type="STRING" id="497964.CfE428DRAFT_6218"/>
<gene>
    <name evidence="1" type="ORF">CfE428DRAFT_6218</name>
</gene>
<evidence type="ECO:0000313" key="2">
    <source>
        <dbReference type="Proteomes" id="UP000005824"/>
    </source>
</evidence>
<dbReference type="EMBL" id="ABVL01000037">
    <property type="protein sequence ID" value="EDY16217.1"/>
    <property type="molecule type" value="Genomic_DNA"/>
</dbReference>
<reference evidence="1 2" key="1">
    <citation type="journal article" date="2011" name="J. Bacteriol.">
        <title>Genome sequence of Chthoniobacter flavus Ellin428, an aerobic heterotrophic soil bacterium.</title>
        <authorList>
            <person name="Kant R."/>
            <person name="van Passel M.W."/>
            <person name="Palva A."/>
            <person name="Lucas S."/>
            <person name="Lapidus A."/>
            <person name="Glavina Del Rio T."/>
            <person name="Dalin E."/>
            <person name="Tice H."/>
            <person name="Bruce D."/>
            <person name="Goodwin L."/>
            <person name="Pitluck S."/>
            <person name="Larimer F.W."/>
            <person name="Land M.L."/>
            <person name="Hauser L."/>
            <person name="Sangwan P."/>
            <person name="de Vos W.M."/>
            <person name="Janssen P.H."/>
            <person name="Smidt H."/>
        </authorList>
    </citation>
    <scope>NUCLEOTIDE SEQUENCE [LARGE SCALE GENOMIC DNA]</scope>
    <source>
        <strain evidence="1 2">Ellin428</strain>
    </source>
</reference>
<proteinExistence type="predicted"/>
<dbReference type="InParanoid" id="B4DBC7"/>
<evidence type="ECO:0000313" key="1">
    <source>
        <dbReference type="EMBL" id="EDY16217.1"/>
    </source>
</evidence>